<dbReference type="VEuPathDB" id="AmoebaDB:ACA1_197480"/>
<evidence type="ECO:0000256" key="5">
    <source>
        <dbReference type="PROSITE-ProRule" id="PRU00169"/>
    </source>
</evidence>
<keyword evidence="10" id="KW-1185">Reference proteome</keyword>
<dbReference type="InterPro" id="IPR001789">
    <property type="entry name" value="Sig_transdc_resp-reg_receiver"/>
</dbReference>
<keyword evidence="3" id="KW-0808">Transferase</keyword>
<evidence type="ECO:0000259" key="8">
    <source>
        <dbReference type="PROSITE" id="PS50110"/>
    </source>
</evidence>
<dbReference type="InterPro" id="IPR003594">
    <property type="entry name" value="HATPase_dom"/>
</dbReference>
<dbReference type="OrthoDB" id="60033at2759"/>
<organism evidence="9 10">
    <name type="scientific">Acanthamoeba castellanii (strain ATCC 30010 / Neff)</name>
    <dbReference type="NCBI Taxonomy" id="1257118"/>
    <lineage>
        <taxon>Eukaryota</taxon>
        <taxon>Amoebozoa</taxon>
        <taxon>Discosea</taxon>
        <taxon>Longamoebia</taxon>
        <taxon>Centramoebida</taxon>
        <taxon>Acanthamoebidae</taxon>
        <taxon>Acanthamoeba</taxon>
    </lineage>
</organism>
<proteinExistence type="predicted"/>
<evidence type="ECO:0000313" key="10">
    <source>
        <dbReference type="Proteomes" id="UP000011083"/>
    </source>
</evidence>
<protein>
    <recommendedName>
        <fullName evidence="2">histidine kinase</fullName>
        <ecNumber evidence="2">2.7.13.3</ecNumber>
    </recommendedName>
</protein>
<dbReference type="GeneID" id="14920411"/>
<feature type="region of interest" description="Disordered" evidence="6">
    <location>
        <begin position="304"/>
        <end position="332"/>
    </location>
</feature>
<dbReference type="PRINTS" id="PR00344">
    <property type="entry name" value="BCTRLSENSOR"/>
</dbReference>
<dbReference type="InterPro" id="IPR036890">
    <property type="entry name" value="HATPase_C_sf"/>
</dbReference>
<dbReference type="EMBL" id="KB007932">
    <property type="protein sequence ID" value="ELR19588.1"/>
    <property type="molecule type" value="Genomic_DNA"/>
</dbReference>
<feature type="non-terminal residue" evidence="9">
    <location>
        <position position="1"/>
    </location>
</feature>
<feature type="domain" description="Histidine kinase" evidence="7">
    <location>
        <begin position="1"/>
        <end position="249"/>
    </location>
</feature>
<feature type="domain" description="Response regulatory" evidence="8">
    <location>
        <begin position="333"/>
        <end position="449"/>
    </location>
</feature>
<reference evidence="9 10" key="1">
    <citation type="journal article" date="2013" name="Genome Biol.">
        <title>Genome of Acanthamoeba castellanii highlights extensive lateral gene transfer and early evolution of tyrosine kinase signaling.</title>
        <authorList>
            <person name="Clarke M."/>
            <person name="Lohan A.J."/>
            <person name="Liu B."/>
            <person name="Lagkouvardos I."/>
            <person name="Roy S."/>
            <person name="Zafar N."/>
            <person name="Bertelli C."/>
            <person name="Schilde C."/>
            <person name="Kianianmomeni A."/>
            <person name="Burglin T.R."/>
            <person name="Frech C."/>
            <person name="Turcotte B."/>
            <person name="Kopec K.O."/>
            <person name="Synnott J.M."/>
            <person name="Choo C."/>
            <person name="Paponov I."/>
            <person name="Finkler A."/>
            <person name="Soon Heng Tan C."/>
            <person name="Hutchins A.P."/>
            <person name="Weinmeier T."/>
            <person name="Rattei T."/>
            <person name="Chu J.S."/>
            <person name="Gimenez G."/>
            <person name="Irimia M."/>
            <person name="Rigden D.J."/>
            <person name="Fitzpatrick D.A."/>
            <person name="Lorenzo-Morales J."/>
            <person name="Bateman A."/>
            <person name="Chiu C.H."/>
            <person name="Tang P."/>
            <person name="Hegemann P."/>
            <person name="Fromm H."/>
            <person name="Raoult D."/>
            <person name="Greub G."/>
            <person name="Miranda-Saavedra D."/>
            <person name="Chen N."/>
            <person name="Nash P."/>
            <person name="Ginger M.L."/>
            <person name="Horn M."/>
            <person name="Schaap P."/>
            <person name="Caler L."/>
            <person name="Loftus B."/>
        </authorList>
    </citation>
    <scope>NUCLEOTIDE SEQUENCE [LARGE SCALE GENOMIC DNA]</scope>
    <source>
        <strain evidence="9 10">Neff</strain>
    </source>
</reference>
<dbReference type="KEGG" id="acan:ACA1_197480"/>
<evidence type="ECO:0000259" key="7">
    <source>
        <dbReference type="PROSITE" id="PS50109"/>
    </source>
</evidence>
<dbReference type="Pfam" id="PF02518">
    <property type="entry name" value="HATPase_c"/>
    <property type="match status" value="1"/>
</dbReference>
<dbReference type="InterPro" id="IPR005467">
    <property type="entry name" value="His_kinase_dom"/>
</dbReference>
<dbReference type="GO" id="GO:0000155">
    <property type="term" value="F:phosphorelay sensor kinase activity"/>
    <property type="evidence" value="ECO:0007669"/>
    <property type="project" value="TreeGrafter"/>
</dbReference>
<dbReference type="EC" id="2.7.13.3" evidence="2"/>
<dbReference type="PANTHER" id="PTHR43047">
    <property type="entry name" value="TWO-COMPONENT HISTIDINE PROTEIN KINASE"/>
    <property type="match status" value="1"/>
</dbReference>
<dbReference type="SMART" id="SM00387">
    <property type="entry name" value="HATPase_c"/>
    <property type="match status" value="1"/>
</dbReference>
<dbReference type="GO" id="GO:0009927">
    <property type="term" value="F:histidine phosphotransfer kinase activity"/>
    <property type="evidence" value="ECO:0007669"/>
    <property type="project" value="TreeGrafter"/>
</dbReference>
<name>L8H4G0_ACACF</name>
<gene>
    <name evidence="9" type="ORF">ACA1_197480</name>
</gene>
<dbReference type="Gene3D" id="3.30.565.10">
    <property type="entry name" value="Histidine kinase-like ATPase, C-terminal domain"/>
    <property type="match status" value="1"/>
</dbReference>
<dbReference type="InterPro" id="IPR011006">
    <property type="entry name" value="CheY-like_superfamily"/>
</dbReference>
<evidence type="ECO:0000256" key="4">
    <source>
        <dbReference type="ARBA" id="ARBA00022777"/>
    </source>
</evidence>
<accession>L8H4G0</accession>
<dbReference type="Proteomes" id="UP000011083">
    <property type="component" value="Unassembled WGS sequence"/>
</dbReference>
<dbReference type="SUPFAM" id="SSF55874">
    <property type="entry name" value="ATPase domain of HSP90 chaperone/DNA topoisomerase II/histidine kinase"/>
    <property type="match status" value="1"/>
</dbReference>
<dbReference type="RefSeq" id="XP_004341680.1">
    <property type="nucleotide sequence ID" value="XM_004341632.1"/>
</dbReference>
<dbReference type="PROSITE" id="PS50109">
    <property type="entry name" value="HIS_KIN"/>
    <property type="match status" value="1"/>
</dbReference>
<comment type="catalytic activity">
    <reaction evidence="1">
        <text>ATP + protein L-histidine = ADP + protein N-phospho-L-histidine.</text>
        <dbReference type="EC" id="2.7.13.3"/>
    </reaction>
</comment>
<dbReference type="InterPro" id="IPR004358">
    <property type="entry name" value="Sig_transdc_His_kin-like_C"/>
</dbReference>
<keyword evidence="4 9" id="KW-0418">Kinase</keyword>
<dbReference type="SMART" id="SM00448">
    <property type="entry name" value="REC"/>
    <property type="match status" value="1"/>
</dbReference>
<dbReference type="AlphaFoldDB" id="L8H4G0"/>
<keyword evidence="5" id="KW-0597">Phosphoprotein</keyword>
<feature type="modified residue" description="4-aspartylphosphate" evidence="5">
    <location>
        <position position="385"/>
    </location>
</feature>
<dbReference type="Gene3D" id="3.40.50.2300">
    <property type="match status" value="1"/>
</dbReference>
<sequence>EGLPPQAEENVRMIHESVELEVQLIDDLLDLTKISRNKLELHLQEVVAHELLSRTLQIVGHEIKLKKLHVSTDFAATIDRLNADPARLQQVFWNITKNAIKFTPEGGAIAIRTRNYEAVDDDAVPSEKEKKKNEMIQEMRKRIQPHGTCGGGGGGGKEKEAREAKEAKRRLMLAVEIMDTGIGIEDHVLPHLFRAFEQGDASITVRFGGLGLGLSISRSLVEMHQGTLSAASQGKNKGATFTIHLPVFKGGALPSPTGRTSLGSAEIKLLTPQLKSSYSVDSISSGGESSGFSPLSSSSSLPTVIPASNSFSPPTSPRGAAGSPGPPPPRDLKVLLVEDNKSTLVIMSRLLRQKLNYDVVVASSVGDALRAADEARGEFDLVISDIGLPDGTGLQLMTTLKAKYNLKGIALSGYGMDEDVQRSADAGFELHLTKPVHFASLLAAIHALHHHQPPSAGNPQPTDDPPFPSDHV</sequence>
<dbReference type="STRING" id="1257118.L8H4G0"/>
<evidence type="ECO:0000313" key="9">
    <source>
        <dbReference type="EMBL" id="ELR19588.1"/>
    </source>
</evidence>
<feature type="region of interest" description="Disordered" evidence="6">
    <location>
        <begin position="451"/>
        <end position="472"/>
    </location>
</feature>
<dbReference type="Pfam" id="PF00072">
    <property type="entry name" value="Response_reg"/>
    <property type="match status" value="1"/>
</dbReference>
<evidence type="ECO:0000256" key="3">
    <source>
        <dbReference type="ARBA" id="ARBA00022679"/>
    </source>
</evidence>
<feature type="compositionally biased region" description="Pro residues" evidence="6">
    <location>
        <begin position="462"/>
        <end position="472"/>
    </location>
</feature>
<evidence type="ECO:0000256" key="2">
    <source>
        <dbReference type="ARBA" id="ARBA00012438"/>
    </source>
</evidence>
<evidence type="ECO:0000256" key="6">
    <source>
        <dbReference type="SAM" id="MobiDB-lite"/>
    </source>
</evidence>
<dbReference type="SUPFAM" id="SSF52172">
    <property type="entry name" value="CheY-like"/>
    <property type="match status" value="1"/>
</dbReference>
<evidence type="ECO:0000256" key="1">
    <source>
        <dbReference type="ARBA" id="ARBA00000085"/>
    </source>
</evidence>
<dbReference type="PROSITE" id="PS50110">
    <property type="entry name" value="RESPONSE_REGULATORY"/>
    <property type="match status" value="1"/>
</dbReference>
<dbReference type="GO" id="GO:0005886">
    <property type="term" value="C:plasma membrane"/>
    <property type="evidence" value="ECO:0007669"/>
    <property type="project" value="TreeGrafter"/>
</dbReference>
<dbReference type="PANTHER" id="PTHR43047:SF72">
    <property type="entry name" value="OSMOSENSING HISTIDINE PROTEIN KINASE SLN1"/>
    <property type="match status" value="1"/>
</dbReference>